<dbReference type="InterPro" id="IPR015424">
    <property type="entry name" value="PyrdxlP-dep_Trfase"/>
</dbReference>
<comment type="similarity">
    <text evidence="2 6">Belongs to the trans-sulfuration enzymes family.</text>
</comment>
<dbReference type="Pfam" id="PF01053">
    <property type="entry name" value="Cys_Met_Meta_PP"/>
    <property type="match status" value="1"/>
</dbReference>
<evidence type="ECO:0000256" key="3">
    <source>
        <dbReference type="ARBA" id="ARBA00022679"/>
    </source>
</evidence>
<dbReference type="SUPFAM" id="SSF53383">
    <property type="entry name" value="PLP-dependent transferases"/>
    <property type="match status" value="1"/>
</dbReference>
<evidence type="ECO:0000256" key="6">
    <source>
        <dbReference type="RuleBase" id="RU362118"/>
    </source>
</evidence>
<evidence type="ECO:0000313" key="8">
    <source>
        <dbReference type="Proteomes" id="UP000887043"/>
    </source>
</evidence>
<organism evidence="7 8">
    <name type="scientific">Segatella bryantii</name>
    <name type="common">Prevotella bryantii</name>
    <dbReference type="NCBI Taxonomy" id="77095"/>
    <lineage>
        <taxon>Bacteria</taxon>
        <taxon>Pseudomonadati</taxon>
        <taxon>Bacteroidota</taxon>
        <taxon>Bacteroidia</taxon>
        <taxon>Bacteroidales</taxon>
        <taxon>Prevotellaceae</taxon>
        <taxon>Segatella</taxon>
    </lineage>
</organism>
<dbReference type="AlphaFoldDB" id="A0AA37HWN3"/>
<evidence type="ECO:0000256" key="4">
    <source>
        <dbReference type="ARBA" id="ARBA00022898"/>
    </source>
</evidence>
<evidence type="ECO:0000256" key="2">
    <source>
        <dbReference type="ARBA" id="ARBA00009077"/>
    </source>
</evidence>
<dbReference type="GO" id="GO:0071269">
    <property type="term" value="P:L-homocysteine biosynthetic process"/>
    <property type="evidence" value="ECO:0007669"/>
    <property type="project" value="TreeGrafter"/>
</dbReference>
<dbReference type="GeneID" id="72479108"/>
<accession>A0AA37HWN3</accession>
<evidence type="ECO:0000256" key="5">
    <source>
        <dbReference type="PIRSR" id="PIRSR001434-2"/>
    </source>
</evidence>
<proteinExistence type="inferred from homology"/>
<dbReference type="GO" id="GO:0004124">
    <property type="term" value="F:cysteine synthase activity"/>
    <property type="evidence" value="ECO:0007669"/>
    <property type="project" value="TreeGrafter"/>
</dbReference>
<dbReference type="GO" id="GO:0030170">
    <property type="term" value="F:pyridoxal phosphate binding"/>
    <property type="evidence" value="ECO:0007669"/>
    <property type="project" value="InterPro"/>
</dbReference>
<dbReference type="EMBL" id="BPTR01000001">
    <property type="protein sequence ID" value="GJG27822.1"/>
    <property type="molecule type" value="Genomic_DNA"/>
</dbReference>
<dbReference type="GO" id="GO:0003961">
    <property type="term" value="F:O-acetylhomoserine aminocarboxypropyltransferase activity"/>
    <property type="evidence" value="ECO:0007669"/>
    <property type="project" value="TreeGrafter"/>
</dbReference>
<dbReference type="GO" id="GO:0019346">
    <property type="term" value="P:transsulfuration"/>
    <property type="evidence" value="ECO:0007669"/>
    <property type="project" value="InterPro"/>
</dbReference>
<evidence type="ECO:0000256" key="1">
    <source>
        <dbReference type="ARBA" id="ARBA00001933"/>
    </source>
</evidence>
<dbReference type="GO" id="GO:0005737">
    <property type="term" value="C:cytoplasm"/>
    <property type="evidence" value="ECO:0007669"/>
    <property type="project" value="TreeGrafter"/>
</dbReference>
<feature type="modified residue" description="N6-(pyridoxal phosphate)lysine" evidence="5">
    <location>
        <position position="223"/>
    </location>
</feature>
<dbReference type="Proteomes" id="UP000887043">
    <property type="component" value="Unassembled WGS sequence"/>
</dbReference>
<dbReference type="GO" id="GO:0006535">
    <property type="term" value="P:cysteine biosynthetic process from serine"/>
    <property type="evidence" value="ECO:0007669"/>
    <property type="project" value="TreeGrafter"/>
</dbReference>
<sequence length="410" mass="45130">MKENEQNEKDPACCGSSKNLSKETCAIHVPYRKRDAYGALSVPVYNAVAYEFDNAQDMTDAFTGRSGMPDYSRTANPTVTNLEDRVIALTGAKHVIAFNSGMAAISNLLLALTGQGKNVVTSKHLFGNTFSLLTVSMKRFGVETRLVDLTNPEEVAAAIDENTACVFFEIITNPQMEVADIPTLAKVAHEKGTVLVADTTTIPFTQFNSHSLGVDVEVVSSTKYISGGATSLGGLVIDYGSVFGIGQFIKNELLFNFGAYMTPHVAYLQTLGLETLAARYRVQSDNALQLAKLLQTLPQIKRVNYVGLEDNPYHELAQRQFGATAGAMICIDLADQDACFHFINHLQLIHRATNLFDNRTLAIHPYSTIFGLFRPEQKRKMDVLDTTVRLSIGLEDYHDLFNDIRQALEA</sequence>
<keyword evidence="4 5" id="KW-0663">Pyridoxal phosphate</keyword>
<dbReference type="InterPro" id="IPR006235">
    <property type="entry name" value="OAc-hSer/O-AcSer_sulfhydrylase"/>
</dbReference>
<keyword evidence="3" id="KW-0808">Transferase</keyword>
<dbReference type="FunFam" id="3.40.640.10:FF:000046">
    <property type="entry name" value="Cystathionine gamma-lyase"/>
    <property type="match status" value="1"/>
</dbReference>
<name>A0AA37HWN3_SEGBR</name>
<reference evidence="7" key="1">
    <citation type="submission" date="2021-08" db="EMBL/GenBank/DDBJ databases">
        <title>Prevotella lacticifex sp. nov., isolated from rumen of cow.</title>
        <authorList>
            <person name="Shinkai T."/>
            <person name="Ikeyama N."/>
            <person name="Kumagai M."/>
            <person name="Ohmori H."/>
            <person name="Sakamoto M."/>
            <person name="Ohkuma M."/>
            <person name="Mitsumori M."/>
        </authorList>
    </citation>
    <scope>NUCLEOTIDE SEQUENCE</scope>
    <source>
        <strain evidence="7">DSM 11371</strain>
    </source>
</reference>
<dbReference type="PANTHER" id="PTHR43797:SF2">
    <property type="entry name" value="HOMOCYSTEINE_CYSTEINE SYNTHASE"/>
    <property type="match status" value="1"/>
</dbReference>
<dbReference type="InterPro" id="IPR015421">
    <property type="entry name" value="PyrdxlP-dep_Trfase_major"/>
</dbReference>
<dbReference type="PIRSF" id="PIRSF001434">
    <property type="entry name" value="CGS"/>
    <property type="match status" value="1"/>
</dbReference>
<dbReference type="InterPro" id="IPR015422">
    <property type="entry name" value="PyrdxlP-dep_Trfase_small"/>
</dbReference>
<comment type="cofactor">
    <cofactor evidence="1 6">
        <name>pyridoxal 5'-phosphate</name>
        <dbReference type="ChEBI" id="CHEBI:597326"/>
    </cofactor>
</comment>
<evidence type="ECO:0000313" key="7">
    <source>
        <dbReference type="EMBL" id="GJG27822.1"/>
    </source>
</evidence>
<comment type="caution">
    <text evidence="7">The sequence shown here is derived from an EMBL/GenBank/DDBJ whole genome shotgun (WGS) entry which is preliminary data.</text>
</comment>
<dbReference type="InterPro" id="IPR000277">
    <property type="entry name" value="Cys/Met-Metab_PyrdxlP-dep_enz"/>
</dbReference>
<protein>
    <submittedName>
        <fullName evidence="7">O-acetylhomoserine sulfhydrylase</fullName>
    </submittedName>
</protein>
<dbReference type="PANTHER" id="PTHR43797">
    <property type="entry name" value="HOMOCYSTEINE/CYSTEINE SYNTHASE"/>
    <property type="match status" value="1"/>
</dbReference>
<dbReference type="Gene3D" id="3.40.640.10">
    <property type="entry name" value="Type I PLP-dependent aspartate aminotransferase-like (Major domain)"/>
    <property type="match status" value="1"/>
</dbReference>
<dbReference type="Gene3D" id="3.90.1150.10">
    <property type="entry name" value="Aspartate Aminotransferase, domain 1"/>
    <property type="match status" value="1"/>
</dbReference>
<gene>
    <name evidence="7" type="ORF">PRRU23_15220</name>
</gene>
<dbReference type="RefSeq" id="WP_006282924.1">
    <property type="nucleotide sequence ID" value="NZ_BPTR01000001.1"/>
</dbReference>